<gene>
    <name evidence="4" type="ORF">HGA15_12735</name>
</gene>
<dbReference type="InterPro" id="IPR050256">
    <property type="entry name" value="Glycosyltransferase_2"/>
</dbReference>
<dbReference type="AlphaFoldDB" id="A0A846YBK3"/>
<evidence type="ECO:0000256" key="1">
    <source>
        <dbReference type="ARBA" id="ARBA00006739"/>
    </source>
</evidence>
<dbReference type="Gene3D" id="3.90.550.10">
    <property type="entry name" value="Spore Coat Polysaccharide Biosynthesis Protein SpsA, Chain A"/>
    <property type="match status" value="1"/>
</dbReference>
<dbReference type="Proteomes" id="UP000570678">
    <property type="component" value="Unassembled WGS sequence"/>
</dbReference>
<proteinExistence type="inferred from homology"/>
<dbReference type="InterPro" id="IPR001173">
    <property type="entry name" value="Glyco_trans_2-like"/>
</dbReference>
<comment type="similarity">
    <text evidence="1">Belongs to the glycosyltransferase 2 family.</text>
</comment>
<sequence>MPTGGHWYSGHNRGRRTATSNSPDHEAGPRISVVVPVLNEAKNLRQVLPTVPESYEVIVVDGGSTDDSMDAVAQLRPSAIRLRQTRWGKGNALGCGFAAATGDIVVMFDADGSADAREIDAFVATLLAGADFAKGTRFAPGGGSADITTLRSTGNNGLTRLANRLFGMHFTDLCYGYNAFWRDVLPLLGLPDHRPADGVVRWGDGFEIETVITCRAAAAGLVIREVPSHEKHRLHGPSNLHAWRDGRRVLRTLLHEWRSRDRSVRLSAAATHFAPRRTELGCPAGERHTAAAIRVTGESGTRGAVE</sequence>
<accession>A0A846YBK3</accession>
<evidence type="ECO:0000256" key="2">
    <source>
        <dbReference type="SAM" id="MobiDB-lite"/>
    </source>
</evidence>
<keyword evidence="5" id="KW-1185">Reference proteome</keyword>
<dbReference type="PANTHER" id="PTHR48090:SF7">
    <property type="entry name" value="RFBJ PROTEIN"/>
    <property type="match status" value="1"/>
</dbReference>
<protein>
    <submittedName>
        <fullName evidence="4">Glycosyltransferase family 2 protein</fullName>
    </submittedName>
</protein>
<organism evidence="4 5">
    <name type="scientific">Nocardia flavorosea</name>
    <dbReference type="NCBI Taxonomy" id="53429"/>
    <lineage>
        <taxon>Bacteria</taxon>
        <taxon>Bacillati</taxon>
        <taxon>Actinomycetota</taxon>
        <taxon>Actinomycetes</taxon>
        <taxon>Mycobacteriales</taxon>
        <taxon>Nocardiaceae</taxon>
        <taxon>Nocardia</taxon>
    </lineage>
</organism>
<feature type="region of interest" description="Disordered" evidence="2">
    <location>
        <begin position="1"/>
        <end position="28"/>
    </location>
</feature>
<evidence type="ECO:0000313" key="5">
    <source>
        <dbReference type="Proteomes" id="UP000570678"/>
    </source>
</evidence>
<feature type="domain" description="Glycosyltransferase 2-like" evidence="3">
    <location>
        <begin position="32"/>
        <end position="185"/>
    </location>
</feature>
<dbReference type="EMBL" id="JAAXOT010000005">
    <property type="protein sequence ID" value="NKY57006.1"/>
    <property type="molecule type" value="Genomic_DNA"/>
</dbReference>
<dbReference type="PANTHER" id="PTHR48090">
    <property type="entry name" value="UNDECAPRENYL-PHOSPHATE 4-DEOXY-4-FORMAMIDO-L-ARABINOSE TRANSFERASE-RELATED"/>
    <property type="match status" value="1"/>
</dbReference>
<keyword evidence="4" id="KW-0808">Transferase</keyword>
<name>A0A846YBK3_9NOCA</name>
<dbReference type="SUPFAM" id="SSF53448">
    <property type="entry name" value="Nucleotide-diphospho-sugar transferases"/>
    <property type="match status" value="1"/>
</dbReference>
<dbReference type="CDD" id="cd04179">
    <property type="entry name" value="DPM_DPG-synthase_like"/>
    <property type="match status" value="1"/>
</dbReference>
<evidence type="ECO:0000313" key="4">
    <source>
        <dbReference type="EMBL" id="NKY57006.1"/>
    </source>
</evidence>
<evidence type="ECO:0000259" key="3">
    <source>
        <dbReference type="Pfam" id="PF00535"/>
    </source>
</evidence>
<dbReference type="InterPro" id="IPR029044">
    <property type="entry name" value="Nucleotide-diphossugar_trans"/>
</dbReference>
<dbReference type="GO" id="GO:0016740">
    <property type="term" value="F:transferase activity"/>
    <property type="evidence" value="ECO:0007669"/>
    <property type="project" value="UniProtKB-KW"/>
</dbReference>
<dbReference type="Pfam" id="PF00535">
    <property type="entry name" value="Glycos_transf_2"/>
    <property type="match status" value="1"/>
</dbReference>
<comment type="caution">
    <text evidence="4">The sequence shown here is derived from an EMBL/GenBank/DDBJ whole genome shotgun (WGS) entry which is preliminary data.</text>
</comment>
<reference evidence="4 5" key="1">
    <citation type="submission" date="2020-04" db="EMBL/GenBank/DDBJ databases">
        <title>MicrobeNet Type strains.</title>
        <authorList>
            <person name="Nicholson A.C."/>
        </authorList>
    </citation>
    <scope>NUCLEOTIDE SEQUENCE [LARGE SCALE GENOMIC DNA]</scope>
    <source>
        <strain evidence="4 5">JCM 3332</strain>
    </source>
</reference>
<dbReference type="RefSeq" id="WP_063915988.1">
    <property type="nucleotide sequence ID" value="NZ_JAAXOT010000005.1"/>
</dbReference>